<dbReference type="EMBL" id="GBRH01186583">
    <property type="protein sequence ID" value="JAE11313.1"/>
    <property type="molecule type" value="Transcribed_RNA"/>
</dbReference>
<name>A0A0A9FSM2_ARUDO</name>
<dbReference type="AlphaFoldDB" id="A0A0A9FSM2"/>
<organism evidence="1">
    <name type="scientific">Arundo donax</name>
    <name type="common">Giant reed</name>
    <name type="synonym">Donax arundinaceus</name>
    <dbReference type="NCBI Taxonomy" id="35708"/>
    <lineage>
        <taxon>Eukaryota</taxon>
        <taxon>Viridiplantae</taxon>
        <taxon>Streptophyta</taxon>
        <taxon>Embryophyta</taxon>
        <taxon>Tracheophyta</taxon>
        <taxon>Spermatophyta</taxon>
        <taxon>Magnoliopsida</taxon>
        <taxon>Liliopsida</taxon>
        <taxon>Poales</taxon>
        <taxon>Poaceae</taxon>
        <taxon>PACMAD clade</taxon>
        <taxon>Arundinoideae</taxon>
        <taxon>Arundineae</taxon>
        <taxon>Arundo</taxon>
    </lineage>
</organism>
<protein>
    <submittedName>
        <fullName evidence="1">Uncharacterized protein</fullName>
    </submittedName>
</protein>
<accession>A0A0A9FSM2</accession>
<proteinExistence type="predicted"/>
<reference evidence="1" key="2">
    <citation type="journal article" date="2015" name="Data Brief">
        <title>Shoot transcriptome of the giant reed, Arundo donax.</title>
        <authorList>
            <person name="Barrero R.A."/>
            <person name="Guerrero F.D."/>
            <person name="Moolhuijzen P."/>
            <person name="Goolsby J.A."/>
            <person name="Tidwell J."/>
            <person name="Bellgard S.E."/>
            <person name="Bellgard M.I."/>
        </authorList>
    </citation>
    <scope>NUCLEOTIDE SEQUENCE</scope>
    <source>
        <tissue evidence="1">Shoot tissue taken approximately 20 cm above the soil surface</tissue>
    </source>
</reference>
<evidence type="ECO:0000313" key="1">
    <source>
        <dbReference type="EMBL" id="JAE11313.1"/>
    </source>
</evidence>
<sequence length="45" mass="5471">MHLEKTLEARRQAFKGSVHCLRNWRKMQRIYSHTSGRILWNVKTC</sequence>
<reference evidence="1" key="1">
    <citation type="submission" date="2014-09" db="EMBL/GenBank/DDBJ databases">
        <authorList>
            <person name="Magalhaes I.L.F."/>
            <person name="Oliveira U."/>
            <person name="Santos F.R."/>
            <person name="Vidigal T.H.D.A."/>
            <person name="Brescovit A.D."/>
            <person name="Santos A.J."/>
        </authorList>
    </citation>
    <scope>NUCLEOTIDE SEQUENCE</scope>
    <source>
        <tissue evidence="1">Shoot tissue taken approximately 20 cm above the soil surface</tissue>
    </source>
</reference>